<dbReference type="Gene3D" id="1.20.120.450">
    <property type="entry name" value="dinb family like domain"/>
    <property type="match status" value="1"/>
</dbReference>
<dbReference type="KEGG" id="als:DJ013_00990"/>
<dbReference type="SUPFAM" id="SSF109854">
    <property type="entry name" value="DinB/YfiT-like putative metalloenzymes"/>
    <property type="match status" value="1"/>
</dbReference>
<reference evidence="1 2" key="1">
    <citation type="submission" date="2018-05" db="EMBL/GenBank/DDBJ databases">
        <title>Complete genome sequence of Arcticibacterium luteifluviistationis SM1504T, a cytophagaceae bacterium isolated from Arctic surface seawater.</title>
        <authorList>
            <person name="Li Y."/>
            <person name="Qin Q.-L."/>
        </authorList>
    </citation>
    <scope>NUCLEOTIDE SEQUENCE [LARGE SCALE GENOMIC DNA]</scope>
    <source>
        <strain evidence="1 2">SM1504</strain>
    </source>
</reference>
<dbReference type="InterPro" id="IPR011466">
    <property type="entry name" value="DUF1572"/>
</dbReference>
<protein>
    <recommendedName>
        <fullName evidence="3">DUF1572 domain-containing protein</fullName>
    </recommendedName>
</protein>
<organism evidence="1 2">
    <name type="scientific">Arcticibacterium luteifluviistationis</name>
    <dbReference type="NCBI Taxonomy" id="1784714"/>
    <lineage>
        <taxon>Bacteria</taxon>
        <taxon>Pseudomonadati</taxon>
        <taxon>Bacteroidota</taxon>
        <taxon>Cytophagia</taxon>
        <taxon>Cytophagales</taxon>
        <taxon>Leadbetterellaceae</taxon>
        <taxon>Arcticibacterium</taxon>
    </lineage>
</organism>
<dbReference type="EMBL" id="CP029480">
    <property type="protein sequence ID" value="AWV96833.1"/>
    <property type="molecule type" value="Genomic_DNA"/>
</dbReference>
<dbReference type="OrthoDB" id="893570at2"/>
<evidence type="ECO:0000313" key="1">
    <source>
        <dbReference type="EMBL" id="AWV96833.1"/>
    </source>
</evidence>
<keyword evidence="2" id="KW-1185">Reference proteome</keyword>
<dbReference type="AlphaFoldDB" id="A0A2Z4G6Y1"/>
<dbReference type="Pfam" id="PF07609">
    <property type="entry name" value="DUF1572"/>
    <property type="match status" value="1"/>
</dbReference>
<evidence type="ECO:0000313" key="2">
    <source>
        <dbReference type="Proteomes" id="UP000249873"/>
    </source>
</evidence>
<name>A0A2Z4G6Y1_9BACT</name>
<dbReference type="Proteomes" id="UP000249873">
    <property type="component" value="Chromosome"/>
</dbReference>
<dbReference type="RefSeq" id="WP_111369935.1">
    <property type="nucleotide sequence ID" value="NZ_CP029480.1"/>
</dbReference>
<accession>A0A2Z4G6Y1</accession>
<proteinExistence type="predicted"/>
<evidence type="ECO:0008006" key="3">
    <source>
        <dbReference type="Google" id="ProtNLM"/>
    </source>
</evidence>
<gene>
    <name evidence="1" type="ORF">DJ013_00990</name>
</gene>
<dbReference type="InterPro" id="IPR034660">
    <property type="entry name" value="DinB/YfiT-like"/>
</dbReference>
<sequence>MTVFQSEFVAQSIFRIDENPPRIRKCLDLLSETEVWQRPSNSSNSIGNLILHLCGNVRQYAISSLGNLPDKRQRDKEFESKGGYSKAELIFLFEDTINEAKAVIREVNNTEWVKERNVQGFNFTGIAILIHVVEHLSYHTGQIAFYTKLLRDQQLGFYDDMDLNIKNDND</sequence>